<reference evidence="2 3" key="1">
    <citation type="journal article" date="2016" name="Int. J. Syst. Evol. Microbiol.">
        <title>Descriptions of Anaerotaenia torta gen. nov., sp. nov. and Anaerocolumna cellulosilytica gen. nov., sp. nov. isolated from a methanogenic reactor of cattle waste.</title>
        <authorList>
            <person name="Uek A."/>
            <person name="Ohtaki Y."/>
            <person name="Kaku N."/>
            <person name="Ueki K."/>
        </authorList>
    </citation>
    <scope>NUCLEOTIDE SEQUENCE [LARGE SCALE GENOMIC DNA]</scope>
    <source>
        <strain evidence="2 3">SN021</strain>
    </source>
</reference>
<dbReference type="GO" id="GO:0003677">
    <property type="term" value="F:DNA binding"/>
    <property type="evidence" value="ECO:0007669"/>
    <property type="project" value="UniProtKB-UniRule"/>
</dbReference>
<dbReference type="EMBL" id="AP023367">
    <property type="protein sequence ID" value="BCJ96500.1"/>
    <property type="molecule type" value="Genomic_DNA"/>
</dbReference>
<dbReference type="Proteomes" id="UP000515561">
    <property type="component" value="Chromosome"/>
</dbReference>
<dbReference type="SUPFAM" id="SSF48498">
    <property type="entry name" value="Tetracyclin repressor-like, C-terminal domain"/>
    <property type="match status" value="1"/>
</dbReference>
<evidence type="ECO:0000313" key="3">
    <source>
        <dbReference type="Proteomes" id="UP000515561"/>
    </source>
</evidence>
<dbReference type="Pfam" id="PF00440">
    <property type="entry name" value="TetR_N"/>
    <property type="match status" value="1"/>
</dbReference>
<dbReference type="Gene3D" id="1.10.357.10">
    <property type="entry name" value="Tetracycline Repressor, domain 2"/>
    <property type="match status" value="1"/>
</dbReference>
<dbReference type="PROSITE" id="PS50977">
    <property type="entry name" value="HTH_TETR_2"/>
    <property type="match status" value="1"/>
</dbReference>
<evidence type="ECO:0000313" key="2">
    <source>
        <dbReference type="EMBL" id="BCJ96500.1"/>
    </source>
</evidence>
<gene>
    <name evidence="2" type="ORF">acsn021_40690</name>
</gene>
<evidence type="ECO:0000256" key="1">
    <source>
        <dbReference type="ARBA" id="ARBA00023125"/>
    </source>
</evidence>
<proteinExistence type="predicted"/>
<dbReference type="InterPro" id="IPR036271">
    <property type="entry name" value="Tet_transcr_reg_TetR-rel_C_sf"/>
</dbReference>
<keyword evidence="3" id="KW-1185">Reference proteome</keyword>
<sequence length="196" mass="22917">MRPKKTDEKPEDKILEAALEVVIENTICGTRMHLIAERAGMVQSNLHYYYKTKNDLMLALQKKVLNKCLEIRERFKLGAENTLEGQLDIFIMQKLDFILKEQQYDYAEIDFWIQGHINPDIRTAFAASFEGWRKEIGDTLDKFAPALTPEKREFLPYVIVSILEGASVQYLVDEGRFDVEKYFHFCKDMILKAIQE</sequence>
<protein>
    <submittedName>
        <fullName evidence="2">Uncharacterized protein</fullName>
    </submittedName>
</protein>
<dbReference type="PRINTS" id="PR00455">
    <property type="entry name" value="HTHTETR"/>
</dbReference>
<organism evidence="2 3">
    <name type="scientific">Anaerocolumna cellulosilytica</name>
    <dbReference type="NCBI Taxonomy" id="433286"/>
    <lineage>
        <taxon>Bacteria</taxon>
        <taxon>Bacillati</taxon>
        <taxon>Bacillota</taxon>
        <taxon>Clostridia</taxon>
        <taxon>Lachnospirales</taxon>
        <taxon>Lachnospiraceae</taxon>
        <taxon>Anaerocolumna</taxon>
    </lineage>
</organism>
<dbReference type="RefSeq" id="WP_184096041.1">
    <property type="nucleotide sequence ID" value="NZ_AP023367.1"/>
</dbReference>
<accession>A0A6S6RAJ6</accession>
<dbReference type="SUPFAM" id="SSF46689">
    <property type="entry name" value="Homeodomain-like"/>
    <property type="match status" value="1"/>
</dbReference>
<dbReference type="AlphaFoldDB" id="A0A6S6RAJ6"/>
<dbReference type="InterPro" id="IPR009057">
    <property type="entry name" value="Homeodomain-like_sf"/>
</dbReference>
<dbReference type="InterPro" id="IPR001647">
    <property type="entry name" value="HTH_TetR"/>
</dbReference>
<keyword evidence="1" id="KW-0238">DNA-binding</keyword>
<name>A0A6S6RAJ6_9FIRM</name>
<dbReference type="KEGG" id="acel:acsn021_40690"/>